<organism evidence="1 2">
    <name type="scientific">Austropuccinia psidii MF-1</name>
    <dbReference type="NCBI Taxonomy" id="1389203"/>
    <lineage>
        <taxon>Eukaryota</taxon>
        <taxon>Fungi</taxon>
        <taxon>Dikarya</taxon>
        <taxon>Basidiomycota</taxon>
        <taxon>Pucciniomycotina</taxon>
        <taxon>Pucciniomycetes</taxon>
        <taxon>Pucciniales</taxon>
        <taxon>Sphaerophragmiaceae</taxon>
        <taxon>Austropuccinia</taxon>
    </lineage>
</organism>
<name>A0A9Q3PRD1_9BASI</name>
<proteinExistence type="predicted"/>
<dbReference type="EMBL" id="AVOT02087864">
    <property type="protein sequence ID" value="MBW0571279.1"/>
    <property type="molecule type" value="Genomic_DNA"/>
</dbReference>
<reference evidence="1" key="1">
    <citation type="submission" date="2021-03" db="EMBL/GenBank/DDBJ databases">
        <title>Draft genome sequence of rust myrtle Austropuccinia psidii MF-1, a brazilian biotype.</title>
        <authorList>
            <person name="Quecine M.C."/>
            <person name="Pachon D.M.R."/>
            <person name="Bonatelli M.L."/>
            <person name="Correr F.H."/>
            <person name="Franceschini L.M."/>
            <person name="Leite T.F."/>
            <person name="Margarido G.R.A."/>
            <person name="Almeida C.A."/>
            <person name="Ferrarezi J.A."/>
            <person name="Labate C.A."/>
        </authorList>
    </citation>
    <scope>NUCLEOTIDE SEQUENCE</scope>
    <source>
        <strain evidence="1">MF-1</strain>
    </source>
</reference>
<keyword evidence="2" id="KW-1185">Reference proteome</keyword>
<gene>
    <name evidence="1" type="ORF">O181_110994</name>
</gene>
<dbReference type="Proteomes" id="UP000765509">
    <property type="component" value="Unassembled WGS sequence"/>
</dbReference>
<dbReference type="AlphaFoldDB" id="A0A9Q3PRD1"/>
<sequence length="113" mass="13263">MRLNPGFLVFEDAHIQVFLLVTDYQRMNGIDIYNYRNRHVTLGTNKEKKMYLDIYQLSNQDPLEELINEFKEGKLSSNLTSRQKVSLPKFLRKNRQAFSIGEEPLGKIRGNDI</sequence>
<accession>A0A9Q3PRD1</accession>
<evidence type="ECO:0000313" key="1">
    <source>
        <dbReference type="EMBL" id="MBW0571279.1"/>
    </source>
</evidence>
<protein>
    <submittedName>
        <fullName evidence="1">Uncharacterized protein</fullName>
    </submittedName>
</protein>
<comment type="caution">
    <text evidence="1">The sequence shown here is derived from an EMBL/GenBank/DDBJ whole genome shotgun (WGS) entry which is preliminary data.</text>
</comment>
<evidence type="ECO:0000313" key="2">
    <source>
        <dbReference type="Proteomes" id="UP000765509"/>
    </source>
</evidence>